<reference evidence="7" key="1">
    <citation type="journal article" date="2014" name="Front. Microbiol.">
        <title>High frequency of phylogenetically diverse reductive dehalogenase-homologous genes in deep subseafloor sedimentary metagenomes.</title>
        <authorList>
            <person name="Kawai M."/>
            <person name="Futagami T."/>
            <person name="Toyoda A."/>
            <person name="Takaki Y."/>
            <person name="Nishi S."/>
            <person name="Hori S."/>
            <person name="Arai W."/>
            <person name="Tsubouchi T."/>
            <person name="Morono Y."/>
            <person name="Uchiyama I."/>
            <person name="Ito T."/>
            <person name="Fujiyama A."/>
            <person name="Inagaki F."/>
            <person name="Takami H."/>
        </authorList>
    </citation>
    <scope>NUCLEOTIDE SEQUENCE</scope>
    <source>
        <strain evidence="7">Expedition CK06-06</strain>
    </source>
</reference>
<dbReference type="Pfam" id="PF02662">
    <property type="entry name" value="FlpD"/>
    <property type="match status" value="1"/>
</dbReference>
<dbReference type="PROSITE" id="PS51379">
    <property type="entry name" value="4FE4S_FER_2"/>
    <property type="match status" value="2"/>
</dbReference>
<dbReference type="InterPro" id="IPR003813">
    <property type="entry name" value="MvhD/FlpD"/>
</dbReference>
<evidence type="ECO:0000256" key="1">
    <source>
        <dbReference type="ARBA" id="ARBA00022485"/>
    </source>
</evidence>
<feature type="non-terminal residue" evidence="7">
    <location>
        <position position="1"/>
    </location>
</feature>
<proteinExistence type="predicted"/>
<evidence type="ECO:0000259" key="6">
    <source>
        <dbReference type="PROSITE" id="PS51379"/>
    </source>
</evidence>
<dbReference type="EMBL" id="BARU01041669">
    <property type="protein sequence ID" value="GAH77186.1"/>
    <property type="molecule type" value="Genomic_DNA"/>
</dbReference>
<protein>
    <recommendedName>
        <fullName evidence="6">4Fe-4S ferredoxin-type domain-containing protein</fullName>
    </recommendedName>
</protein>
<dbReference type="Gene3D" id="3.30.70.20">
    <property type="match status" value="2"/>
</dbReference>
<dbReference type="GO" id="GO:0046872">
    <property type="term" value="F:metal ion binding"/>
    <property type="evidence" value="ECO:0007669"/>
    <property type="project" value="UniProtKB-KW"/>
</dbReference>
<feature type="non-terminal residue" evidence="7">
    <location>
        <position position="219"/>
    </location>
</feature>
<dbReference type="SUPFAM" id="SSF54862">
    <property type="entry name" value="4Fe-4S ferredoxins"/>
    <property type="match status" value="1"/>
</dbReference>
<keyword evidence="5" id="KW-0411">Iron-sulfur</keyword>
<dbReference type="PANTHER" id="PTHR24960">
    <property type="entry name" value="PHOTOSYSTEM I IRON-SULFUR CENTER-RELATED"/>
    <property type="match status" value="1"/>
</dbReference>
<keyword evidence="1" id="KW-0004">4Fe-4S</keyword>
<dbReference type="InterPro" id="IPR017900">
    <property type="entry name" value="4Fe4S_Fe_S_CS"/>
</dbReference>
<comment type="caution">
    <text evidence="7">The sequence shown here is derived from an EMBL/GenBank/DDBJ whole genome shotgun (WGS) entry which is preliminary data.</text>
</comment>
<organism evidence="7">
    <name type="scientific">marine sediment metagenome</name>
    <dbReference type="NCBI Taxonomy" id="412755"/>
    <lineage>
        <taxon>unclassified sequences</taxon>
        <taxon>metagenomes</taxon>
        <taxon>ecological metagenomes</taxon>
    </lineage>
</organism>
<dbReference type="PROSITE" id="PS00198">
    <property type="entry name" value="4FE4S_FER_1"/>
    <property type="match status" value="1"/>
</dbReference>
<feature type="domain" description="4Fe-4S ferredoxin-type" evidence="6">
    <location>
        <begin position="87"/>
        <end position="116"/>
    </location>
</feature>
<keyword evidence="2" id="KW-0479">Metal-binding</keyword>
<dbReference type="AlphaFoldDB" id="X1I453"/>
<dbReference type="Pfam" id="PF12838">
    <property type="entry name" value="Fer4_7"/>
    <property type="match status" value="1"/>
</dbReference>
<sequence>ALSAGIVSDGEGNETLAKMLKVPTNDEKFFLEAHVKLRPSDFATEGIFLCGTARGTATISESIAQALSAASRATTILSKDILVTEGVISKVDPALCIGCNKCADVCNYGAVGVKYEQGLMISEVNPLLCKGCGDCAAECPAEAITMSHFGNSQIEPMIAEAARVEFDNGRPRIIAFLCNWCSYAGADLAGVSRYQYPPNIRTIRVMCSGGISKSFILQA</sequence>
<evidence type="ECO:0000256" key="4">
    <source>
        <dbReference type="ARBA" id="ARBA00023004"/>
    </source>
</evidence>
<dbReference type="InterPro" id="IPR050157">
    <property type="entry name" value="PSI_iron-sulfur_center"/>
</dbReference>
<accession>X1I453</accession>
<evidence type="ECO:0000256" key="2">
    <source>
        <dbReference type="ARBA" id="ARBA00022723"/>
    </source>
</evidence>
<dbReference type="InterPro" id="IPR017896">
    <property type="entry name" value="4Fe4S_Fe-S-bd"/>
</dbReference>
<gene>
    <name evidence="7" type="ORF">S03H2_64187</name>
</gene>
<feature type="domain" description="4Fe-4S ferredoxin-type" evidence="6">
    <location>
        <begin position="120"/>
        <end position="149"/>
    </location>
</feature>
<evidence type="ECO:0000313" key="7">
    <source>
        <dbReference type="EMBL" id="GAH77186.1"/>
    </source>
</evidence>
<evidence type="ECO:0000256" key="5">
    <source>
        <dbReference type="ARBA" id="ARBA00023014"/>
    </source>
</evidence>
<keyword evidence="4" id="KW-0408">Iron</keyword>
<dbReference type="PANTHER" id="PTHR24960:SF79">
    <property type="entry name" value="PHOTOSYSTEM I IRON-SULFUR CENTER"/>
    <property type="match status" value="1"/>
</dbReference>
<dbReference type="GO" id="GO:0051539">
    <property type="term" value="F:4 iron, 4 sulfur cluster binding"/>
    <property type="evidence" value="ECO:0007669"/>
    <property type="project" value="UniProtKB-KW"/>
</dbReference>
<name>X1I453_9ZZZZ</name>
<evidence type="ECO:0000256" key="3">
    <source>
        <dbReference type="ARBA" id="ARBA00023002"/>
    </source>
</evidence>
<keyword evidence="3" id="KW-0560">Oxidoreductase</keyword>
<dbReference type="GO" id="GO:0016491">
    <property type="term" value="F:oxidoreductase activity"/>
    <property type="evidence" value="ECO:0007669"/>
    <property type="project" value="UniProtKB-KW"/>
</dbReference>